<dbReference type="PaxDb" id="272559-BF9343_3360"/>
<evidence type="ECO:0000313" key="1">
    <source>
        <dbReference type="EMBL" id="CAH09141.1"/>
    </source>
</evidence>
<keyword evidence="2" id="KW-1185">Reference proteome</keyword>
<name>Q5L9T6_BACFN</name>
<dbReference type="GeneID" id="92940689"/>
<dbReference type="RefSeq" id="WP_010993421.1">
    <property type="nucleotide sequence ID" value="NC_003228.3"/>
</dbReference>
<accession>Q5L9T6</accession>
<proteinExistence type="predicted"/>
<reference evidence="1 2" key="1">
    <citation type="journal article" date="2005" name="Science">
        <title>Extensive DNA inversions in the B. fragilis genome control variable gene expression.</title>
        <authorList>
            <person name="Cerdeno-Tarraga A.M."/>
            <person name="Patrick S."/>
            <person name="Crosmann L."/>
            <person name="Blakely G."/>
            <person name="Abratt V."/>
            <person name="Lennard N."/>
            <person name="Duerden B."/>
            <person name="Poxton I."/>
            <person name="Harris B."/>
            <person name="Quail M.A."/>
            <person name="Barron A."/>
            <person name="Clarck L."/>
            <person name="Corton C."/>
            <person name="Doggett J."/>
            <person name="Holden M.T.G."/>
            <person name="Larke N."/>
            <person name="Line A."/>
            <person name="Lord A."/>
            <person name="Norbertczak H."/>
            <person name="Ormond D."/>
            <person name="Price C."/>
            <person name="Rabbinowitsch E."/>
            <person name="Woodward J."/>
            <person name="Barrel B.G."/>
            <person name="Parkhill J."/>
        </authorList>
    </citation>
    <scope>NUCLEOTIDE SEQUENCE [LARGE SCALE GENOMIC DNA]</scope>
    <source>
        <strain evidence="2">ATCC 25285 / DSM 2151 / CCUG 4856 / JCM 11019 / LMG 10263 / NCTC 9343 / Onslow / VPI 2553 / EN-2</strain>
    </source>
</reference>
<dbReference type="HOGENOM" id="CLU_3164651_0_0_10"/>
<sequence>MGNIRYFAEKFCTHPAIIVGRLQHLKVISYWQDQELIEKVDLDSAVK</sequence>
<dbReference type="AlphaFoldDB" id="Q5L9T6"/>
<evidence type="ECO:0000313" key="2">
    <source>
        <dbReference type="Proteomes" id="UP000006731"/>
    </source>
</evidence>
<protein>
    <submittedName>
        <fullName evidence="1">Uncharacterized protein</fullName>
    </submittedName>
</protein>
<gene>
    <name evidence="1" type="ORF">BF9343_3360</name>
</gene>
<dbReference type="Proteomes" id="UP000006731">
    <property type="component" value="Chromosome"/>
</dbReference>
<dbReference type="EMBL" id="CR626927">
    <property type="protein sequence ID" value="CAH09141.1"/>
    <property type="molecule type" value="Genomic_DNA"/>
</dbReference>
<accession>A0A380YPX2</accession>
<organism evidence="1 2">
    <name type="scientific">Bacteroides fragilis (strain ATCC 25285 / DSM 2151 / CCUG 4856 / JCM 11019 / LMG 10263 / NCTC 9343 / Onslow / VPI 2553 / EN-2)</name>
    <dbReference type="NCBI Taxonomy" id="272559"/>
    <lineage>
        <taxon>Bacteria</taxon>
        <taxon>Pseudomonadati</taxon>
        <taxon>Bacteroidota</taxon>
        <taxon>Bacteroidia</taxon>
        <taxon>Bacteroidales</taxon>
        <taxon>Bacteroidaceae</taxon>
        <taxon>Bacteroides</taxon>
    </lineage>
</organism>
<dbReference type="KEGG" id="bfs:BF9343_3360"/>